<feature type="region of interest" description="Disordered" evidence="3">
    <location>
        <begin position="1"/>
        <end position="42"/>
    </location>
</feature>
<keyword evidence="6" id="KW-1185">Reference proteome</keyword>
<reference evidence="5 6" key="1">
    <citation type="submission" date="2023-11" db="EMBL/GenBank/DDBJ databases">
        <authorList>
            <person name="Val-Calvo J."/>
            <person name="Scortti M."/>
            <person name="Vazquez-Boland J."/>
        </authorList>
    </citation>
    <scope>NUCLEOTIDE SEQUENCE [LARGE SCALE GENOMIC DNA]</scope>
    <source>
        <strain evidence="5 6">PAM 2766</strain>
    </source>
</reference>
<sequence>MPPIRRTTKPASSARRPKVAGTGSGRPGSDVRPATVDAVSDADGPTAVGVALVDEARPTAPISAPGAEEPGTSAGASRFGGPRARLVAVLGAVAVVLAVFAVIAAFRPGADVANTAYVDGGGTAEVTEAARSALNTLYTYSPDTIDEYPDRARGVLTDTMRGEFDKTIDPTVAAVKQGGTATTVQVTDVGVKVLDGDRAELITNVTVSAESNGVAQDSASGPLIVRMEKVGGVWLLSDIADQ</sequence>
<keyword evidence="4" id="KW-0812">Transmembrane</keyword>
<comment type="caution">
    <text evidence="5">The sequence shown here is derived from an EMBL/GenBank/DDBJ whole genome shotgun (WGS) entry which is preliminary data.</text>
</comment>
<organism evidence="5 6">
    <name type="scientific">Rhodococcus parequi</name>
    <dbReference type="NCBI Taxonomy" id="3137122"/>
    <lineage>
        <taxon>Bacteria</taxon>
        <taxon>Bacillati</taxon>
        <taxon>Actinomycetota</taxon>
        <taxon>Actinomycetes</taxon>
        <taxon>Mycobacteriales</taxon>
        <taxon>Nocardiaceae</taxon>
        <taxon>Rhodococcus</taxon>
    </lineage>
</organism>
<dbReference type="PANTHER" id="PTHR37042:SF4">
    <property type="entry name" value="OUTER MEMBRANE PROTEIN RV1973"/>
    <property type="match status" value="1"/>
</dbReference>
<proteinExistence type="predicted"/>
<dbReference type="EMBL" id="JBDLNV010000005">
    <property type="protein sequence ID" value="MFM1724650.1"/>
    <property type="molecule type" value="Genomic_DNA"/>
</dbReference>
<feature type="transmembrane region" description="Helical" evidence="4">
    <location>
        <begin position="86"/>
        <end position="106"/>
    </location>
</feature>
<evidence type="ECO:0000256" key="2">
    <source>
        <dbReference type="ARBA" id="ARBA00023136"/>
    </source>
</evidence>
<gene>
    <name evidence="5" type="ORF">ABEU20_003245</name>
</gene>
<evidence type="ECO:0000313" key="6">
    <source>
        <dbReference type="Proteomes" id="UP001629745"/>
    </source>
</evidence>
<dbReference type="Proteomes" id="UP001629745">
    <property type="component" value="Unassembled WGS sequence"/>
</dbReference>
<comment type="subcellular location">
    <subcellularLocation>
        <location evidence="1">Membrane</location>
    </subcellularLocation>
</comment>
<accession>A0ABW9FIS9</accession>
<name>A0ABW9FIS9_9NOCA</name>
<dbReference type="Gene3D" id="3.10.450.50">
    <property type="match status" value="1"/>
</dbReference>
<dbReference type="PANTHER" id="PTHR37042">
    <property type="entry name" value="OUTER MEMBRANE PROTEIN RV1973"/>
    <property type="match status" value="1"/>
</dbReference>
<keyword evidence="4" id="KW-1133">Transmembrane helix</keyword>
<evidence type="ECO:0000256" key="1">
    <source>
        <dbReference type="ARBA" id="ARBA00004370"/>
    </source>
</evidence>
<keyword evidence="2 4" id="KW-0472">Membrane</keyword>
<evidence type="ECO:0000313" key="5">
    <source>
        <dbReference type="EMBL" id="MFM1724650.1"/>
    </source>
</evidence>
<dbReference type="RefSeq" id="WP_420165183.1">
    <property type="nucleotide sequence ID" value="NZ_JBDLNV010000005.1"/>
</dbReference>
<evidence type="ECO:0000256" key="3">
    <source>
        <dbReference type="SAM" id="MobiDB-lite"/>
    </source>
</evidence>
<evidence type="ECO:0000256" key="4">
    <source>
        <dbReference type="SAM" id="Phobius"/>
    </source>
</evidence>
<protein>
    <submittedName>
        <fullName evidence="5">Mammalian cell entry protein</fullName>
    </submittedName>
</protein>